<dbReference type="AlphaFoldDB" id="A0A974H8V0"/>
<dbReference type="EMBL" id="CM004480">
    <property type="protein sequence ID" value="OCT69064.1"/>
    <property type="molecule type" value="Genomic_DNA"/>
</dbReference>
<keyword evidence="2" id="KW-1133">Transmembrane helix</keyword>
<feature type="transmembrane region" description="Helical" evidence="2">
    <location>
        <begin position="44"/>
        <end position="65"/>
    </location>
</feature>
<gene>
    <name evidence="3" type="ORF">XELAEV_18040372mg</name>
</gene>
<reference evidence="4" key="1">
    <citation type="journal article" date="2016" name="Nature">
        <title>Genome evolution in the allotetraploid frog Xenopus laevis.</title>
        <authorList>
            <person name="Session A.M."/>
            <person name="Uno Y."/>
            <person name="Kwon T."/>
            <person name="Chapman J.A."/>
            <person name="Toyoda A."/>
            <person name="Takahashi S."/>
            <person name="Fukui A."/>
            <person name="Hikosaka A."/>
            <person name="Suzuki A."/>
            <person name="Kondo M."/>
            <person name="van Heeringen S.J."/>
            <person name="Quigley I."/>
            <person name="Heinz S."/>
            <person name="Ogino H."/>
            <person name="Ochi H."/>
            <person name="Hellsten U."/>
            <person name="Lyons J.B."/>
            <person name="Simakov O."/>
            <person name="Putnam N."/>
            <person name="Stites J."/>
            <person name="Kuroki Y."/>
            <person name="Tanaka T."/>
            <person name="Michiue T."/>
            <person name="Watanabe M."/>
            <person name="Bogdanovic O."/>
            <person name="Lister R."/>
            <person name="Georgiou G."/>
            <person name="Paranjpe S.S."/>
            <person name="van Kruijsbergen I."/>
            <person name="Shu S."/>
            <person name="Carlson J."/>
            <person name="Kinoshita T."/>
            <person name="Ohta Y."/>
            <person name="Mawaribuchi S."/>
            <person name="Jenkins J."/>
            <person name="Grimwood J."/>
            <person name="Schmutz J."/>
            <person name="Mitros T."/>
            <person name="Mozaffari S.V."/>
            <person name="Suzuki Y."/>
            <person name="Haramoto Y."/>
            <person name="Yamamoto T.S."/>
            <person name="Takagi C."/>
            <person name="Heald R."/>
            <person name="Miller K."/>
            <person name="Haudenschild C."/>
            <person name="Kitzman J."/>
            <person name="Nakayama T."/>
            <person name="Izutsu Y."/>
            <person name="Robert J."/>
            <person name="Fortriede J."/>
            <person name="Burns K."/>
            <person name="Lotay V."/>
            <person name="Karimi K."/>
            <person name="Yasuoka Y."/>
            <person name="Dichmann D.S."/>
            <person name="Flajnik M.F."/>
            <person name="Houston D.W."/>
            <person name="Shendure J."/>
            <person name="DuPasquier L."/>
            <person name="Vize P.D."/>
            <person name="Zorn A.M."/>
            <person name="Ito M."/>
            <person name="Marcotte E.M."/>
            <person name="Wallingford J.B."/>
            <person name="Ito Y."/>
            <person name="Asashima M."/>
            <person name="Ueno N."/>
            <person name="Matsuda Y."/>
            <person name="Veenstra G.J."/>
            <person name="Fujiyama A."/>
            <person name="Harland R.M."/>
            <person name="Taira M."/>
            <person name="Rokhsar D.S."/>
        </authorList>
    </citation>
    <scope>NUCLEOTIDE SEQUENCE [LARGE SCALE GENOMIC DNA]</scope>
    <source>
        <strain evidence="4">J</strain>
    </source>
</reference>
<organism evidence="3 4">
    <name type="scientific">Xenopus laevis</name>
    <name type="common">African clawed frog</name>
    <dbReference type="NCBI Taxonomy" id="8355"/>
    <lineage>
        <taxon>Eukaryota</taxon>
        <taxon>Metazoa</taxon>
        <taxon>Chordata</taxon>
        <taxon>Craniata</taxon>
        <taxon>Vertebrata</taxon>
        <taxon>Euteleostomi</taxon>
        <taxon>Amphibia</taxon>
        <taxon>Batrachia</taxon>
        <taxon>Anura</taxon>
        <taxon>Pipoidea</taxon>
        <taxon>Pipidae</taxon>
        <taxon>Xenopodinae</taxon>
        <taxon>Xenopus</taxon>
        <taxon>Xenopus</taxon>
    </lineage>
</organism>
<name>A0A974H8V0_XENLA</name>
<evidence type="ECO:0000256" key="2">
    <source>
        <dbReference type="SAM" id="Phobius"/>
    </source>
</evidence>
<proteinExistence type="predicted"/>
<sequence>MSPPCKKHTERSKWLRSRTESTLPSGLNVTGLNVIRRAGGGAGLTHYIVFCCCFWICNLGLPWGWSGI</sequence>
<evidence type="ECO:0000313" key="3">
    <source>
        <dbReference type="EMBL" id="OCT69064.1"/>
    </source>
</evidence>
<keyword evidence="2" id="KW-0472">Membrane</keyword>
<evidence type="ECO:0000313" key="4">
    <source>
        <dbReference type="Proteomes" id="UP000694892"/>
    </source>
</evidence>
<keyword evidence="2" id="KW-0812">Transmembrane</keyword>
<feature type="region of interest" description="Disordered" evidence="1">
    <location>
        <begin position="1"/>
        <end position="24"/>
    </location>
</feature>
<protein>
    <submittedName>
        <fullName evidence="3">Uncharacterized protein</fullName>
    </submittedName>
</protein>
<accession>A0A974H8V0</accession>
<feature type="compositionally biased region" description="Basic residues" evidence="1">
    <location>
        <begin position="1"/>
        <end position="10"/>
    </location>
</feature>
<dbReference type="Proteomes" id="UP000694892">
    <property type="component" value="Chromosome 8L"/>
</dbReference>
<evidence type="ECO:0000256" key="1">
    <source>
        <dbReference type="SAM" id="MobiDB-lite"/>
    </source>
</evidence>